<reference evidence="1" key="1">
    <citation type="submission" date="2021-03" db="EMBL/GenBank/DDBJ databases">
        <title>Proteiniclasticum marinus sp. nov., isolated from tidal flat sediment.</title>
        <authorList>
            <person name="Namirimu T."/>
            <person name="Yang J.-A."/>
            <person name="Yang S.-H."/>
            <person name="Kim Y.-J."/>
            <person name="Kwon K.K."/>
        </authorList>
    </citation>
    <scope>NUCLEOTIDE SEQUENCE</scope>
    <source>
        <strain evidence="1">SCR006</strain>
    </source>
</reference>
<dbReference type="EMBL" id="JAFNJU010000003">
    <property type="protein sequence ID" value="MBO1264337.1"/>
    <property type="molecule type" value="Genomic_DNA"/>
</dbReference>
<evidence type="ECO:0000313" key="2">
    <source>
        <dbReference type="Proteomes" id="UP000664218"/>
    </source>
</evidence>
<dbReference type="Proteomes" id="UP000664218">
    <property type="component" value="Unassembled WGS sequence"/>
</dbReference>
<dbReference type="RefSeq" id="WP_207598855.1">
    <property type="nucleotide sequence ID" value="NZ_JAFNJU010000003.1"/>
</dbReference>
<comment type="caution">
    <text evidence="1">The sequence shown here is derived from an EMBL/GenBank/DDBJ whole genome shotgun (WGS) entry which is preliminary data.</text>
</comment>
<keyword evidence="2" id="KW-1185">Reference proteome</keyword>
<organism evidence="1 2">
    <name type="scientific">Proteiniclasticum aestuarii</name>
    <dbReference type="NCBI Taxonomy" id="2817862"/>
    <lineage>
        <taxon>Bacteria</taxon>
        <taxon>Bacillati</taxon>
        <taxon>Bacillota</taxon>
        <taxon>Clostridia</taxon>
        <taxon>Eubacteriales</taxon>
        <taxon>Clostridiaceae</taxon>
        <taxon>Proteiniclasticum</taxon>
    </lineage>
</organism>
<name>A0A939HAD9_9CLOT</name>
<proteinExistence type="predicted"/>
<dbReference type="AlphaFoldDB" id="A0A939HAD9"/>
<gene>
    <name evidence="1" type="ORF">J3A84_04690</name>
</gene>
<accession>A0A939HAD9</accession>
<sequence>METISVREFSQMTRIKECQVRDLTFAKTFPCVRIGARVHIFKDKALKWLEMHEGKTVNIKRNPF</sequence>
<protein>
    <submittedName>
        <fullName evidence="1">Uncharacterized protein</fullName>
    </submittedName>
</protein>
<evidence type="ECO:0000313" key="1">
    <source>
        <dbReference type="EMBL" id="MBO1264337.1"/>
    </source>
</evidence>